<dbReference type="InterPro" id="IPR000073">
    <property type="entry name" value="AB_hydrolase_1"/>
</dbReference>
<dbReference type="GO" id="GO:0016787">
    <property type="term" value="F:hydrolase activity"/>
    <property type="evidence" value="ECO:0007669"/>
    <property type="project" value="UniProtKB-KW"/>
</dbReference>
<dbReference type="PANTHER" id="PTHR43798">
    <property type="entry name" value="MONOACYLGLYCEROL LIPASE"/>
    <property type="match status" value="1"/>
</dbReference>
<evidence type="ECO:0000256" key="1">
    <source>
        <dbReference type="ARBA" id="ARBA00022801"/>
    </source>
</evidence>
<gene>
    <name evidence="4" type="primary">rutD</name>
    <name evidence="4" type="ORF">Mal52_09940</name>
</gene>
<dbReference type="GO" id="GO:0016020">
    <property type="term" value="C:membrane"/>
    <property type="evidence" value="ECO:0007669"/>
    <property type="project" value="TreeGrafter"/>
</dbReference>
<evidence type="ECO:0000313" key="4">
    <source>
        <dbReference type="EMBL" id="QDU42531.1"/>
    </source>
</evidence>
<evidence type="ECO:0000256" key="2">
    <source>
        <dbReference type="SAM" id="MobiDB-lite"/>
    </source>
</evidence>
<keyword evidence="1 4" id="KW-0378">Hydrolase</keyword>
<organism evidence="4 5">
    <name type="scientific">Symmachiella dynata</name>
    <dbReference type="NCBI Taxonomy" id="2527995"/>
    <lineage>
        <taxon>Bacteria</taxon>
        <taxon>Pseudomonadati</taxon>
        <taxon>Planctomycetota</taxon>
        <taxon>Planctomycetia</taxon>
        <taxon>Planctomycetales</taxon>
        <taxon>Planctomycetaceae</taxon>
        <taxon>Symmachiella</taxon>
    </lineage>
</organism>
<proteinExistence type="predicted"/>
<accession>A0A517ZJ73</accession>
<dbReference type="PANTHER" id="PTHR43798:SF31">
    <property type="entry name" value="AB HYDROLASE SUPERFAMILY PROTEIN YCLE"/>
    <property type="match status" value="1"/>
</dbReference>
<dbReference type="Gene3D" id="3.40.50.1820">
    <property type="entry name" value="alpha/beta hydrolase"/>
    <property type="match status" value="1"/>
</dbReference>
<dbReference type="SUPFAM" id="SSF53474">
    <property type="entry name" value="alpha/beta-Hydrolases"/>
    <property type="match status" value="1"/>
</dbReference>
<dbReference type="EMBL" id="CP036276">
    <property type="protein sequence ID" value="QDU42531.1"/>
    <property type="molecule type" value="Genomic_DNA"/>
</dbReference>
<evidence type="ECO:0000313" key="5">
    <source>
        <dbReference type="Proteomes" id="UP000319383"/>
    </source>
</evidence>
<sequence>MIMPSNNSQSTAATDAAPGASALPEETEESCCDASSPDCGEDAAAAGGEPAESGGTCPTPMSWRGVMKKFGEEATTAVVNRDGYSLYCRAWGEGEPLYFLNGFGGTSELFVLTAAVLRDEFRCVFIDEFSSEPGAQLPPRRVTVSEAVEDLFAVADCFGDDVISLYGATLGGALGLAAMQDQPQRIRRAALQGGFAFRHFSPAERLLIGLGKFVPGRLQHVPLRASVQKQNHGLWFPPFDGSRWKFLAENCDSVPLRIIARRAALAQQIDLRSQLDQIQQPTLIVQTEGEGRIATACQAELKSRLPNVEEFWIDSTGQVPYLTHPHRLAKLLKPFYRGEPLPESGSAPPAAQDAAATPIANTTESHDD</sequence>
<dbReference type="AlphaFoldDB" id="A0A517ZJ73"/>
<feature type="compositionally biased region" description="Low complexity" evidence="2">
    <location>
        <begin position="42"/>
        <end position="55"/>
    </location>
</feature>
<dbReference type="Proteomes" id="UP000319383">
    <property type="component" value="Chromosome"/>
</dbReference>
<feature type="compositionally biased region" description="Low complexity" evidence="2">
    <location>
        <begin position="347"/>
        <end position="360"/>
    </location>
</feature>
<protein>
    <submittedName>
        <fullName evidence="4">Aminoacrylate hydrolase RutD</fullName>
    </submittedName>
</protein>
<dbReference type="InterPro" id="IPR050266">
    <property type="entry name" value="AB_hydrolase_sf"/>
</dbReference>
<evidence type="ECO:0000259" key="3">
    <source>
        <dbReference type="Pfam" id="PF00561"/>
    </source>
</evidence>
<reference evidence="4 5" key="1">
    <citation type="submission" date="2019-02" db="EMBL/GenBank/DDBJ databases">
        <title>Deep-cultivation of Planctomycetes and their phenomic and genomic characterization uncovers novel biology.</title>
        <authorList>
            <person name="Wiegand S."/>
            <person name="Jogler M."/>
            <person name="Boedeker C."/>
            <person name="Pinto D."/>
            <person name="Vollmers J."/>
            <person name="Rivas-Marin E."/>
            <person name="Kohn T."/>
            <person name="Peeters S.H."/>
            <person name="Heuer A."/>
            <person name="Rast P."/>
            <person name="Oberbeckmann S."/>
            <person name="Bunk B."/>
            <person name="Jeske O."/>
            <person name="Meyerdierks A."/>
            <person name="Storesund J.E."/>
            <person name="Kallscheuer N."/>
            <person name="Luecker S."/>
            <person name="Lage O.M."/>
            <person name="Pohl T."/>
            <person name="Merkel B.J."/>
            <person name="Hornburger P."/>
            <person name="Mueller R.-W."/>
            <person name="Bruemmer F."/>
            <person name="Labrenz M."/>
            <person name="Spormann A.M."/>
            <person name="Op den Camp H."/>
            <person name="Overmann J."/>
            <person name="Amann R."/>
            <person name="Jetten M.S.M."/>
            <person name="Mascher T."/>
            <person name="Medema M.H."/>
            <person name="Devos D.P."/>
            <person name="Kaster A.-K."/>
            <person name="Ovreas L."/>
            <person name="Rohde M."/>
            <person name="Galperin M.Y."/>
            <person name="Jogler C."/>
        </authorList>
    </citation>
    <scope>NUCLEOTIDE SEQUENCE [LARGE SCALE GENOMIC DNA]</scope>
    <source>
        <strain evidence="4 5">Mal52</strain>
    </source>
</reference>
<feature type="domain" description="AB hydrolase-1" evidence="3">
    <location>
        <begin position="96"/>
        <end position="229"/>
    </location>
</feature>
<keyword evidence="5" id="KW-1185">Reference proteome</keyword>
<dbReference type="Pfam" id="PF00561">
    <property type="entry name" value="Abhydrolase_1"/>
    <property type="match status" value="1"/>
</dbReference>
<feature type="compositionally biased region" description="Low complexity" evidence="2">
    <location>
        <begin position="10"/>
        <end position="22"/>
    </location>
</feature>
<dbReference type="InterPro" id="IPR029058">
    <property type="entry name" value="AB_hydrolase_fold"/>
</dbReference>
<feature type="region of interest" description="Disordered" evidence="2">
    <location>
        <begin position="1"/>
        <end position="58"/>
    </location>
</feature>
<feature type="region of interest" description="Disordered" evidence="2">
    <location>
        <begin position="339"/>
        <end position="368"/>
    </location>
</feature>
<dbReference type="KEGG" id="sdyn:Mal52_09940"/>
<name>A0A517ZJ73_9PLAN</name>